<sequence length="176" mass="20578">MRSLCALASSEEEPFQYARNVLEYSGWDKDAEWINKFGTIESSTDEQRTNDRGNALSGEGKWDDEDEEPSYSFMTNASMGFSRKWDFHKGDADPDPSVPHGHHAKHNKRKLHAYRGYVYFQGEPDGREPREAMIRLWNNPDFRDFACEAIMHFVSERPDWVWDRDPLIIPGLRRGY</sequence>
<gene>
    <name evidence="3" type="ORF">TSA66_01190</name>
    <name evidence="2" type="ORF">TSA66_16565</name>
</gene>
<evidence type="ECO:0000313" key="4">
    <source>
        <dbReference type="Proteomes" id="UP000031572"/>
    </source>
</evidence>
<feature type="region of interest" description="Disordered" evidence="1">
    <location>
        <begin position="39"/>
        <end position="69"/>
    </location>
</feature>
<dbReference type="Proteomes" id="UP000031572">
    <property type="component" value="Unassembled WGS sequence"/>
</dbReference>
<evidence type="ECO:0000256" key="1">
    <source>
        <dbReference type="SAM" id="MobiDB-lite"/>
    </source>
</evidence>
<accession>A0A0C2BPP1</accession>
<dbReference type="AlphaFoldDB" id="A0A0C2BPP1"/>
<proteinExistence type="predicted"/>
<organism evidence="2 4">
    <name type="scientific">Noviherbaspirillum autotrophicum</name>
    <dbReference type="NCBI Taxonomy" id="709839"/>
    <lineage>
        <taxon>Bacteria</taxon>
        <taxon>Pseudomonadati</taxon>
        <taxon>Pseudomonadota</taxon>
        <taxon>Betaproteobacteria</taxon>
        <taxon>Burkholderiales</taxon>
        <taxon>Oxalobacteraceae</taxon>
        <taxon>Noviherbaspirillum</taxon>
    </lineage>
</organism>
<dbReference type="EMBL" id="JWJG01000028">
    <property type="protein sequence ID" value="KIF82044.1"/>
    <property type="molecule type" value="Genomic_DNA"/>
</dbReference>
<evidence type="ECO:0000313" key="2">
    <source>
        <dbReference type="EMBL" id="KIF82044.1"/>
    </source>
</evidence>
<comment type="caution">
    <text evidence="2">The sequence shown here is derived from an EMBL/GenBank/DDBJ whole genome shotgun (WGS) entry which is preliminary data.</text>
</comment>
<name>A0A0C2BPP1_9BURK</name>
<evidence type="ECO:0000313" key="3">
    <source>
        <dbReference type="EMBL" id="KIF84007.1"/>
    </source>
</evidence>
<reference evidence="2 4" key="1">
    <citation type="submission" date="2014-12" db="EMBL/GenBank/DDBJ databases">
        <title>Denitrispirillum autotrophicum gen. nov., sp. nov., Denitrifying, Facultatively Autotrophic Bacteria Isolated from Rice Paddy Soil.</title>
        <authorList>
            <person name="Ishii S."/>
            <person name="Ashida N."/>
            <person name="Ohno H."/>
            <person name="Otsuka S."/>
            <person name="Yokota A."/>
            <person name="Senoo K."/>
        </authorList>
    </citation>
    <scope>NUCLEOTIDE SEQUENCE [LARGE SCALE GENOMIC DNA]</scope>
    <source>
        <strain evidence="2 4">TSA66</strain>
    </source>
</reference>
<dbReference type="EMBL" id="JWJG01000018">
    <property type="protein sequence ID" value="KIF84007.1"/>
    <property type="molecule type" value="Genomic_DNA"/>
</dbReference>
<protein>
    <submittedName>
        <fullName evidence="2">Uncharacterized protein</fullName>
    </submittedName>
</protein>
<keyword evidence="4" id="KW-1185">Reference proteome</keyword>